<dbReference type="KEGG" id="mcoo:MCOO_38810"/>
<evidence type="ECO:0000256" key="2">
    <source>
        <dbReference type="ARBA" id="ARBA00010157"/>
    </source>
</evidence>
<evidence type="ECO:0000256" key="6">
    <source>
        <dbReference type="ARBA" id="ARBA00023136"/>
    </source>
</evidence>
<feature type="transmembrane region" description="Helical" evidence="7">
    <location>
        <begin position="234"/>
        <end position="254"/>
    </location>
</feature>
<dbReference type="PANTHER" id="PTHR33406">
    <property type="entry name" value="MEMBRANE PROTEIN MJ1562-RELATED"/>
    <property type="match status" value="1"/>
</dbReference>
<name>A0A7I7L1K9_9MYCO</name>
<organism evidence="9 10">
    <name type="scientific">Mycobacterium cookii</name>
    <dbReference type="NCBI Taxonomy" id="1775"/>
    <lineage>
        <taxon>Bacteria</taxon>
        <taxon>Bacillati</taxon>
        <taxon>Actinomycetota</taxon>
        <taxon>Actinomycetes</taxon>
        <taxon>Mycobacteriales</taxon>
        <taxon>Mycobacteriaceae</taxon>
        <taxon>Mycobacterium</taxon>
    </lineage>
</organism>
<gene>
    <name evidence="9" type="ORF">MCOO_38810</name>
</gene>
<sequence length="690" mass="71689">MDWLARVQTARRGGAVLLIVAFSMIGALFALLPKSMPDAVPPQGGPPAAESTKVAALLKDFPDADQTAALLVFATSDGPQREVLTGPQRAAVDQRATALAGYSTVPQAVRPRFSTDGTTALITVPVRAQSGTTAIVNQADSLRQTARQGLPGGLRAWLTGPVGFQGDTITAFAGADVRLLVITASVVAVLLIVTYRSPVLWTVPLAVVAVADGLARFVVAALADSYGLSVDASILGILSVLVFGAGTNYALLLIARYREELLAEPDTRRAMRTAVVAAGPAIVASAGTVALSLLMLLFATLAGNRALGAACSIGIVIALLMVLGVLPAALVVCGRKVFWPFIPHYLEPEDRGEGGHAIWGRIGSAVQRRPWQIGGAAVLLIVLLSAGLSGATIGLSQTDQFVGHPESVRAQHLVAETFPAESGPQLVVLAHDADAADAVGIAESVEGVRSARVAGNANGWTKIDVAAAGTPQSDAAFATVKALRAAYASRGHALVGGPDAAALDQHDAAARDRVVIIPLILTVVAVVLLVLLRSLVAPLCLIVTVIATYVASLGCGNWLFQHVFGFRAFDTPVLLYAFLFLVALGVDYNIFLATRAREQRLDLGAREAMRYALTRTGGVITSAGILLAAVFVVLGVLPVVALAQIGTIVCIGVLLDTLVVRTLLVPALASVLGERFWWPAARAATRSTSH</sequence>
<dbReference type="InterPro" id="IPR004869">
    <property type="entry name" value="MMPL_dom"/>
</dbReference>
<keyword evidence="5 7" id="KW-1133">Transmembrane helix</keyword>
<keyword evidence="6 7" id="KW-0472">Membrane</keyword>
<proteinExistence type="inferred from homology"/>
<feature type="transmembrane region" description="Helical" evidence="7">
    <location>
        <begin position="573"/>
        <end position="591"/>
    </location>
</feature>
<protein>
    <submittedName>
        <fullName evidence="9">Membrane protein</fullName>
    </submittedName>
</protein>
<reference evidence="9 10" key="1">
    <citation type="journal article" date="2019" name="Emerg. Microbes Infect.">
        <title>Comprehensive subspecies identification of 175 nontuberculous mycobacteria species based on 7547 genomic profiles.</title>
        <authorList>
            <person name="Matsumoto Y."/>
            <person name="Kinjo T."/>
            <person name="Motooka D."/>
            <person name="Nabeya D."/>
            <person name="Jung N."/>
            <person name="Uechi K."/>
            <person name="Horii T."/>
            <person name="Iida T."/>
            <person name="Fujita J."/>
            <person name="Nakamura S."/>
        </authorList>
    </citation>
    <scope>NUCLEOTIDE SEQUENCE [LARGE SCALE GENOMIC DNA]</scope>
    <source>
        <strain evidence="9 10">JCM 12404</strain>
    </source>
</reference>
<evidence type="ECO:0000256" key="5">
    <source>
        <dbReference type="ARBA" id="ARBA00022989"/>
    </source>
</evidence>
<dbReference type="AlphaFoldDB" id="A0A7I7L1K9"/>
<dbReference type="InterPro" id="IPR000731">
    <property type="entry name" value="SSD"/>
</dbReference>
<evidence type="ECO:0000313" key="9">
    <source>
        <dbReference type="EMBL" id="BBX47866.1"/>
    </source>
</evidence>
<dbReference type="PROSITE" id="PS50156">
    <property type="entry name" value="SSD"/>
    <property type="match status" value="2"/>
</dbReference>
<feature type="transmembrane region" description="Helical" evidence="7">
    <location>
        <begin position="169"/>
        <end position="192"/>
    </location>
</feature>
<feature type="transmembrane region" description="Helical" evidence="7">
    <location>
        <begin position="514"/>
        <end position="532"/>
    </location>
</feature>
<dbReference type="Proteomes" id="UP000465866">
    <property type="component" value="Chromosome"/>
</dbReference>
<accession>A0A7I7L1K9</accession>
<evidence type="ECO:0000256" key="7">
    <source>
        <dbReference type="SAM" id="Phobius"/>
    </source>
</evidence>
<dbReference type="RefSeq" id="WP_197746510.1">
    <property type="nucleotide sequence ID" value="NZ_AP022569.1"/>
</dbReference>
<feature type="transmembrane region" description="Helical" evidence="7">
    <location>
        <begin position="199"/>
        <end position="222"/>
    </location>
</feature>
<feature type="domain" description="SSD" evidence="8">
    <location>
        <begin position="226"/>
        <end position="332"/>
    </location>
</feature>
<evidence type="ECO:0000256" key="4">
    <source>
        <dbReference type="ARBA" id="ARBA00022692"/>
    </source>
</evidence>
<keyword evidence="4 7" id="KW-0812">Transmembrane</keyword>
<feature type="transmembrane region" description="Helical" evidence="7">
    <location>
        <begin position="307"/>
        <end position="332"/>
    </location>
</feature>
<dbReference type="PANTHER" id="PTHR33406:SF6">
    <property type="entry name" value="MEMBRANE PROTEIN YDGH-RELATED"/>
    <property type="match status" value="1"/>
</dbReference>
<feature type="transmembrane region" description="Helical" evidence="7">
    <location>
        <begin position="371"/>
        <end position="395"/>
    </location>
</feature>
<comment type="similarity">
    <text evidence="2">Belongs to the resistance-nodulation-cell division (RND) (TC 2.A.6) family. MmpL subfamily.</text>
</comment>
<dbReference type="SUPFAM" id="SSF82866">
    <property type="entry name" value="Multidrug efflux transporter AcrB transmembrane domain"/>
    <property type="match status" value="2"/>
</dbReference>
<feature type="transmembrane region" description="Helical" evidence="7">
    <location>
        <begin position="539"/>
        <end position="561"/>
    </location>
</feature>
<keyword evidence="10" id="KW-1185">Reference proteome</keyword>
<evidence type="ECO:0000313" key="10">
    <source>
        <dbReference type="Proteomes" id="UP000465866"/>
    </source>
</evidence>
<dbReference type="EMBL" id="AP022569">
    <property type="protein sequence ID" value="BBX47866.1"/>
    <property type="molecule type" value="Genomic_DNA"/>
</dbReference>
<feature type="transmembrane region" description="Helical" evidence="7">
    <location>
        <begin position="12"/>
        <end position="32"/>
    </location>
</feature>
<evidence type="ECO:0000256" key="1">
    <source>
        <dbReference type="ARBA" id="ARBA00004651"/>
    </source>
</evidence>
<dbReference type="InterPro" id="IPR050545">
    <property type="entry name" value="Mycobact_MmpL"/>
</dbReference>
<keyword evidence="3" id="KW-1003">Cell membrane</keyword>
<feature type="transmembrane region" description="Helical" evidence="7">
    <location>
        <begin position="275"/>
        <end position="301"/>
    </location>
</feature>
<evidence type="ECO:0000259" key="8">
    <source>
        <dbReference type="PROSITE" id="PS50156"/>
    </source>
</evidence>
<dbReference type="Pfam" id="PF03176">
    <property type="entry name" value="MMPL"/>
    <property type="match status" value="2"/>
</dbReference>
<evidence type="ECO:0000256" key="3">
    <source>
        <dbReference type="ARBA" id="ARBA00022475"/>
    </source>
</evidence>
<dbReference type="Gene3D" id="1.20.1640.10">
    <property type="entry name" value="Multidrug efflux transporter AcrB transmembrane domain"/>
    <property type="match status" value="2"/>
</dbReference>
<feature type="transmembrane region" description="Helical" evidence="7">
    <location>
        <begin position="612"/>
        <end position="634"/>
    </location>
</feature>
<feature type="domain" description="SSD" evidence="8">
    <location>
        <begin position="542"/>
        <end position="670"/>
    </location>
</feature>
<comment type="subcellular location">
    <subcellularLocation>
        <location evidence="1">Cell membrane</location>
        <topology evidence="1">Multi-pass membrane protein</topology>
    </subcellularLocation>
</comment>
<dbReference type="GO" id="GO:0005886">
    <property type="term" value="C:plasma membrane"/>
    <property type="evidence" value="ECO:0007669"/>
    <property type="project" value="UniProtKB-SubCell"/>
</dbReference>